<feature type="region of interest" description="Disordered" evidence="14">
    <location>
        <begin position="1"/>
        <end position="21"/>
    </location>
</feature>
<dbReference type="Pfam" id="PF04928">
    <property type="entry name" value="PAP_central"/>
    <property type="match status" value="1"/>
</dbReference>
<comment type="cofactor">
    <cofactor evidence="13">
        <name>Mg(2+)</name>
        <dbReference type="ChEBI" id="CHEBI:18420"/>
    </cofactor>
    <text evidence="13">Binds 2 magnesium ions. Also active with manganese.</text>
</comment>
<accession>A0A6H0XNR3</accession>
<keyword evidence="4 11" id="KW-0507">mRNA processing</keyword>
<protein>
    <recommendedName>
        <fullName evidence="11">Poly(A) polymerase</fullName>
        <ecNumber evidence="11">2.7.7.19</ecNumber>
    </recommendedName>
</protein>
<feature type="binding site" evidence="13">
    <location>
        <position position="100"/>
    </location>
    <ligand>
        <name>Mg(2+)</name>
        <dbReference type="ChEBI" id="CHEBI:18420"/>
        <label>2</label>
        <note>catalytic</note>
    </ligand>
</feature>
<evidence type="ECO:0000259" key="17">
    <source>
        <dbReference type="Pfam" id="PF20750"/>
    </source>
</evidence>
<feature type="binding site" evidence="13">
    <location>
        <position position="157"/>
    </location>
    <ligand>
        <name>Mg(2+)</name>
        <dbReference type="ChEBI" id="CHEBI:18420"/>
        <label>2</label>
        <note>catalytic</note>
    </ligand>
</feature>
<evidence type="ECO:0000259" key="16">
    <source>
        <dbReference type="Pfam" id="PF04928"/>
    </source>
</evidence>
<dbReference type="OrthoDB" id="412748at2759"/>
<feature type="binding site" evidence="12">
    <location>
        <position position="227"/>
    </location>
    <ligand>
        <name>ATP</name>
        <dbReference type="ChEBI" id="CHEBI:30616"/>
    </ligand>
</feature>
<dbReference type="GO" id="GO:0046872">
    <property type="term" value="F:metal ion binding"/>
    <property type="evidence" value="ECO:0007669"/>
    <property type="project" value="UniProtKB-KW"/>
</dbReference>
<gene>
    <name evidence="18" type="ORF">AMS68_001792</name>
</gene>
<dbReference type="EMBL" id="CP051139">
    <property type="protein sequence ID" value="QIW96274.1"/>
    <property type="molecule type" value="Genomic_DNA"/>
</dbReference>
<organism evidence="18 19">
    <name type="scientific">Peltaster fructicola</name>
    <dbReference type="NCBI Taxonomy" id="286661"/>
    <lineage>
        <taxon>Eukaryota</taxon>
        <taxon>Fungi</taxon>
        <taxon>Dikarya</taxon>
        <taxon>Ascomycota</taxon>
        <taxon>Pezizomycotina</taxon>
        <taxon>Dothideomycetes</taxon>
        <taxon>Dothideomycetes incertae sedis</taxon>
        <taxon>Peltaster</taxon>
    </lineage>
</organism>
<dbReference type="CDD" id="cd05402">
    <property type="entry name" value="NT_PAP_TUTase"/>
    <property type="match status" value="1"/>
</dbReference>
<keyword evidence="10 11" id="KW-0539">Nucleus</keyword>
<dbReference type="PANTHER" id="PTHR10682">
    <property type="entry name" value="POLY A POLYMERASE"/>
    <property type="match status" value="1"/>
</dbReference>
<feature type="compositionally biased region" description="Polar residues" evidence="14">
    <location>
        <begin position="560"/>
        <end position="569"/>
    </location>
</feature>
<evidence type="ECO:0000256" key="10">
    <source>
        <dbReference type="ARBA" id="ARBA00023242"/>
    </source>
</evidence>
<keyword evidence="6 13" id="KW-0479">Metal-binding</keyword>
<evidence type="ECO:0000256" key="1">
    <source>
        <dbReference type="ARBA" id="ARBA00001936"/>
    </source>
</evidence>
<feature type="binding site" evidence="12">
    <location>
        <position position="157"/>
    </location>
    <ligand>
        <name>ATP</name>
        <dbReference type="ChEBI" id="CHEBI:30616"/>
    </ligand>
</feature>
<evidence type="ECO:0000256" key="13">
    <source>
        <dbReference type="PIRSR" id="PIRSR018425-2"/>
    </source>
</evidence>
<dbReference type="GO" id="GO:0003723">
    <property type="term" value="F:RNA binding"/>
    <property type="evidence" value="ECO:0007669"/>
    <property type="project" value="UniProtKB-UniRule"/>
</dbReference>
<dbReference type="GO" id="GO:1990817">
    <property type="term" value="F:poly(A) RNA polymerase activity"/>
    <property type="evidence" value="ECO:0007669"/>
    <property type="project" value="UniProtKB-UniRule"/>
</dbReference>
<dbReference type="PIRSF" id="PIRSF018425">
    <property type="entry name" value="PolyA_polymerase"/>
    <property type="match status" value="1"/>
</dbReference>
<evidence type="ECO:0000259" key="15">
    <source>
        <dbReference type="Pfam" id="PF04926"/>
    </source>
</evidence>
<feature type="region of interest" description="Disordered" evidence="14">
    <location>
        <begin position="458"/>
        <end position="477"/>
    </location>
</feature>
<comment type="catalytic activity">
    <reaction evidence="11">
        <text>RNA(n) + ATP = RNA(n)-3'-adenine ribonucleotide + diphosphate</text>
        <dbReference type="Rhea" id="RHEA:11332"/>
        <dbReference type="Rhea" id="RHEA-COMP:14527"/>
        <dbReference type="Rhea" id="RHEA-COMP:17347"/>
        <dbReference type="ChEBI" id="CHEBI:30616"/>
        <dbReference type="ChEBI" id="CHEBI:33019"/>
        <dbReference type="ChEBI" id="CHEBI:140395"/>
        <dbReference type="ChEBI" id="CHEBI:173115"/>
        <dbReference type="EC" id="2.7.7.19"/>
    </reaction>
</comment>
<reference evidence="18 19" key="1">
    <citation type="journal article" date="2016" name="Sci. Rep.">
        <title>Peltaster fructicola genome reveals evolution from an invasive phytopathogen to an ectophytic parasite.</title>
        <authorList>
            <person name="Xu C."/>
            <person name="Chen H."/>
            <person name="Gleason M.L."/>
            <person name="Xu J.R."/>
            <person name="Liu H."/>
            <person name="Zhang R."/>
            <person name="Sun G."/>
        </authorList>
    </citation>
    <scope>NUCLEOTIDE SEQUENCE [LARGE SCALE GENOMIC DNA]</scope>
    <source>
        <strain evidence="18 19">LNHT1506</strain>
    </source>
</reference>
<feature type="region of interest" description="Disordered" evidence="14">
    <location>
        <begin position="546"/>
        <end position="569"/>
    </location>
</feature>
<dbReference type="Proteomes" id="UP000503462">
    <property type="component" value="Chromosome 1"/>
</dbReference>
<sequence>MAEEAYIGVTKPMSLEPPSKRDGELNDLLMTELKAQKNFESPEESKRREDVLRKLHKLTQQLVQVVGKEKGLPKAILDTAGGKVFTYGSYRLGVYGPGSDIDTLVVVPKHVTREHFFKHFPELLRSTMSASDITEMTPVPDASVPIIKLELCGISVDLIFSNLQVSSVPSSLELTDNNLLRGLNDIDLRCVNGTRVTDRILQLVPQSRVFRIALRAVKLWAQRRAIYGNVVGFPGGVAYAMMVARTCQLYPKAAAPRIVQRFFWLIRNWNWPSPVLLQSREDAPLQLREWDPSTSFHDRKHLMPIITPAYPSMNSTHNIGPSTMAVLMKELLRAQGITDDIYDGRKEWKDLFFRHTFFSQDYKHYITIVSASRSKEAQQAWSGLCQARLRRLISKIEELSDSVELAHPFNKGFDRVHACKTEADVDKTLQGSLEFQVKEVPTETTDEAGDIKVQAAAEAESAGLPAPATNGTKAETRPDGTQIIYTTTYYVGIQLAANAKSLDMSYATQDYRNVVTGSDLYSESMHSVRVIHVRNYDLPDDVFAEGETRPTRSKKAKVNKTASQAPANTTNKRTVADAGLTLKDLCYGSSIDLRDQALEYGTMGDSKLPAELILSPSATKATSSGCALTLTDDDQVATTIRTSSHETISNTAVAAASYPRSSSQPGSHYNEDIFTEAYGFRQS</sequence>
<dbReference type="GO" id="GO:0006397">
    <property type="term" value="P:mRNA processing"/>
    <property type="evidence" value="ECO:0007669"/>
    <property type="project" value="UniProtKB-KW"/>
</dbReference>
<keyword evidence="5 11" id="KW-0808">Transferase</keyword>
<dbReference type="SUPFAM" id="SSF81631">
    <property type="entry name" value="PAP/OAS1 substrate-binding domain"/>
    <property type="match status" value="1"/>
</dbReference>
<dbReference type="InterPro" id="IPR014492">
    <property type="entry name" value="PolyA_polymerase"/>
</dbReference>
<evidence type="ECO:0000256" key="6">
    <source>
        <dbReference type="ARBA" id="ARBA00022723"/>
    </source>
</evidence>
<dbReference type="GO" id="GO:0031123">
    <property type="term" value="P:RNA 3'-end processing"/>
    <property type="evidence" value="ECO:0007669"/>
    <property type="project" value="InterPro"/>
</dbReference>
<keyword evidence="19" id="KW-1185">Reference proteome</keyword>
<evidence type="ECO:0000256" key="2">
    <source>
        <dbReference type="ARBA" id="ARBA00004123"/>
    </source>
</evidence>
<evidence type="ECO:0000313" key="19">
    <source>
        <dbReference type="Proteomes" id="UP000503462"/>
    </source>
</evidence>
<evidence type="ECO:0000256" key="14">
    <source>
        <dbReference type="SAM" id="MobiDB-lite"/>
    </source>
</evidence>
<dbReference type="SUPFAM" id="SSF55003">
    <property type="entry name" value="PAP/Archaeal CCA-adding enzyme, C-terminal domain"/>
    <property type="match status" value="1"/>
</dbReference>
<feature type="binding site" evidence="13">
    <location>
        <position position="102"/>
    </location>
    <ligand>
        <name>Mg(2+)</name>
        <dbReference type="ChEBI" id="CHEBI:18420"/>
        <label>1</label>
        <note>catalytic</note>
    </ligand>
</feature>
<dbReference type="AlphaFoldDB" id="A0A6H0XNR3"/>
<feature type="binding site" evidence="12">
    <location>
        <begin position="236"/>
        <end position="237"/>
    </location>
    <ligand>
        <name>ATP</name>
        <dbReference type="ChEBI" id="CHEBI:30616"/>
    </ligand>
</feature>
<feature type="domain" description="Poly(A) polymerase RNA-binding" evidence="15">
    <location>
        <begin position="356"/>
        <end position="551"/>
    </location>
</feature>
<comment type="similarity">
    <text evidence="3 11">Belongs to the poly(A) polymerase family.</text>
</comment>
<feature type="compositionally biased region" description="Low complexity" evidence="14">
    <location>
        <begin position="458"/>
        <end position="468"/>
    </location>
</feature>
<feature type="binding site" evidence="13">
    <location>
        <position position="100"/>
    </location>
    <ligand>
        <name>Mg(2+)</name>
        <dbReference type="ChEBI" id="CHEBI:18420"/>
        <label>1</label>
        <note>catalytic</note>
    </ligand>
</feature>
<comment type="cofactor">
    <cofactor evidence="1">
        <name>Mn(2+)</name>
        <dbReference type="ChEBI" id="CHEBI:29035"/>
    </cofactor>
</comment>
<evidence type="ECO:0000256" key="5">
    <source>
        <dbReference type="ARBA" id="ARBA00022679"/>
    </source>
</evidence>
<dbReference type="InterPro" id="IPR011068">
    <property type="entry name" value="NuclTrfase_I-like_C"/>
</dbReference>
<dbReference type="Pfam" id="PF20750">
    <property type="entry name" value="PAP_NTPase"/>
    <property type="match status" value="1"/>
</dbReference>
<dbReference type="PANTHER" id="PTHR10682:SF10">
    <property type="entry name" value="POLYNUCLEOTIDE ADENYLYLTRANSFERASE"/>
    <property type="match status" value="1"/>
</dbReference>
<dbReference type="Gene3D" id="3.30.70.590">
    <property type="entry name" value="Poly(A) polymerase predicted RNA binding domain"/>
    <property type="match status" value="1"/>
</dbReference>
<evidence type="ECO:0000256" key="8">
    <source>
        <dbReference type="ARBA" id="ARBA00022840"/>
    </source>
</evidence>
<feature type="binding site" evidence="12">
    <location>
        <position position="218"/>
    </location>
    <ligand>
        <name>ATP</name>
        <dbReference type="ChEBI" id="CHEBI:30616"/>
    </ligand>
</feature>
<keyword evidence="8 11" id="KW-0067">ATP-binding</keyword>
<proteinExistence type="inferred from homology"/>
<feature type="domain" description="Poly(A) polymerase central" evidence="16">
    <location>
        <begin position="209"/>
        <end position="352"/>
    </location>
</feature>
<evidence type="ECO:0000313" key="18">
    <source>
        <dbReference type="EMBL" id="QIW96274.1"/>
    </source>
</evidence>
<evidence type="ECO:0000256" key="7">
    <source>
        <dbReference type="ARBA" id="ARBA00022741"/>
    </source>
</evidence>
<dbReference type="InterPro" id="IPR048840">
    <property type="entry name" value="PolA_pol_NTPase"/>
</dbReference>
<evidence type="ECO:0000256" key="12">
    <source>
        <dbReference type="PIRSR" id="PIRSR018425-1"/>
    </source>
</evidence>
<feature type="binding site" evidence="13">
    <location>
        <position position="102"/>
    </location>
    <ligand>
        <name>Mg(2+)</name>
        <dbReference type="ChEBI" id="CHEBI:18420"/>
        <label>2</label>
        <note>catalytic</note>
    </ligand>
</feature>
<comment type="function">
    <text evidence="11">Polymerase that creates the 3'-poly(A) tail of mRNA's.</text>
</comment>
<dbReference type="InterPro" id="IPR007012">
    <property type="entry name" value="PolA_pol_cen_dom"/>
</dbReference>
<dbReference type="Pfam" id="PF04926">
    <property type="entry name" value="PAP_RNA-bind"/>
    <property type="match status" value="1"/>
</dbReference>
<dbReference type="FunFam" id="1.10.1410.10:FF:000001">
    <property type="entry name" value="Putative poly(A) polymerase gamma"/>
    <property type="match status" value="1"/>
</dbReference>
<name>A0A6H0XNR3_9PEZI</name>
<evidence type="ECO:0000256" key="4">
    <source>
        <dbReference type="ARBA" id="ARBA00022664"/>
    </source>
</evidence>
<feature type="domain" description="Poly(A) polymerase nucleotidyltransferase" evidence="17">
    <location>
        <begin position="8"/>
        <end position="204"/>
    </location>
</feature>
<dbReference type="EC" id="2.7.7.19" evidence="11"/>
<dbReference type="SUPFAM" id="SSF81301">
    <property type="entry name" value="Nucleotidyltransferase"/>
    <property type="match status" value="1"/>
</dbReference>
<dbReference type="FunFam" id="3.30.460.10:FF:000002">
    <property type="entry name" value="Poly(A) polymerase alpha, putative"/>
    <property type="match status" value="1"/>
</dbReference>
<dbReference type="InterPro" id="IPR007010">
    <property type="entry name" value="PolA_pol_RNA-bd_dom"/>
</dbReference>
<keyword evidence="7 11" id="KW-0547">Nucleotide-binding</keyword>
<dbReference type="InterPro" id="IPR043519">
    <property type="entry name" value="NT_sf"/>
</dbReference>
<keyword evidence="9 13" id="KW-0460">Magnesium</keyword>
<comment type="subcellular location">
    <subcellularLocation>
        <location evidence="2 11">Nucleus</location>
    </subcellularLocation>
</comment>
<dbReference type="Gene3D" id="3.30.460.10">
    <property type="entry name" value="Beta Polymerase, domain 2"/>
    <property type="match status" value="1"/>
</dbReference>
<feature type="binding site" evidence="12">
    <location>
        <begin position="100"/>
        <end position="102"/>
    </location>
    <ligand>
        <name>ATP</name>
        <dbReference type="ChEBI" id="CHEBI:30616"/>
    </ligand>
</feature>
<evidence type="ECO:0000256" key="11">
    <source>
        <dbReference type="PIRNR" id="PIRNR018425"/>
    </source>
</evidence>
<dbReference type="GO" id="GO:0005524">
    <property type="term" value="F:ATP binding"/>
    <property type="evidence" value="ECO:0007669"/>
    <property type="project" value="UniProtKB-UniRule"/>
</dbReference>
<evidence type="ECO:0000256" key="3">
    <source>
        <dbReference type="ARBA" id="ARBA00010912"/>
    </source>
</evidence>
<evidence type="ECO:0000256" key="9">
    <source>
        <dbReference type="ARBA" id="ARBA00022842"/>
    </source>
</evidence>
<dbReference type="GO" id="GO:0005634">
    <property type="term" value="C:nucleus"/>
    <property type="evidence" value="ECO:0007669"/>
    <property type="project" value="UniProtKB-SubCell"/>
</dbReference>
<dbReference type="Gene3D" id="1.10.1410.10">
    <property type="match status" value="1"/>
</dbReference>